<evidence type="ECO:0000259" key="7">
    <source>
        <dbReference type="PROSITE" id="PS51233"/>
    </source>
</evidence>
<dbReference type="PANTHER" id="PTHR11339">
    <property type="entry name" value="EXTRACELLULAR MATRIX GLYCOPROTEIN RELATED"/>
    <property type="match status" value="1"/>
</dbReference>
<feature type="non-terminal residue" evidence="8">
    <location>
        <position position="1"/>
    </location>
</feature>
<evidence type="ECO:0000313" key="9">
    <source>
        <dbReference type="Proteomes" id="UP001482620"/>
    </source>
</evidence>
<dbReference type="SUPFAM" id="SSF57603">
    <property type="entry name" value="FnI-like domain"/>
    <property type="match status" value="1"/>
</dbReference>
<evidence type="ECO:0000256" key="2">
    <source>
        <dbReference type="ARBA" id="ARBA00023157"/>
    </source>
</evidence>
<dbReference type="InterPro" id="IPR001007">
    <property type="entry name" value="VWF_dom"/>
</dbReference>
<proteinExistence type="predicted"/>
<dbReference type="InterPro" id="IPR014853">
    <property type="entry name" value="VWF/SSPO/ZAN-like_Cys-rich_dom"/>
</dbReference>
<dbReference type="PROSITE" id="PS50184">
    <property type="entry name" value="VWFC_2"/>
    <property type="match status" value="3"/>
</dbReference>
<feature type="domain" description="CTCK" evidence="5">
    <location>
        <begin position="716"/>
        <end position="785"/>
    </location>
</feature>
<evidence type="ECO:0000256" key="4">
    <source>
        <dbReference type="PROSITE-ProRule" id="PRU00039"/>
    </source>
</evidence>
<accession>A0ABV0TY10</accession>
<feature type="domain" description="VWFD" evidence="7">
    <location>
        <begin position="1"/>
        <end position="102"/>
    </location>
</feature>
<feature type="domain" description="VWFC" evidence="6">
    <location>
        <begin position="419"/>
        <end position="485"/>
    </location>
</feature>
<dbReference type="PROSITE" id="PS01208">
    <property type="entry name" value="VWFC_1"/>
    <property type="match status" value="1"/>
</dbReference>
<dbReference type="Proteomes" id="UP001482620">
    <property type="component" value="Unassembled WGS sequence"/>
</dbReference>
<dbReference type="SUPFAM" id="SSF57567">
    <property type="entry name" value="Serine protease inhibitors"/>
    <property type="match status" value="1"/>
</dbReference>
<dbReference type="InterPro" id="IPR002919">
    <property type="entry name" value="TIL_dom"/>
</dbReference>
<dbReference type="EMBL" id="JAHRIQ010047244">
    <property type="protein sequence ID" value="MEQ2236347.1"/>
    <property type="molecule type" value="Genomic_DNA"/>
</dbReference>
<dbReference type="PANTHER" id="PTHR11339:SF402">
    <property type="entry name" value="VWFD DOMAIN-CONTAINING PROTEIN"/>
    <property type="match status" value="1"/>
</dbReference>
<comment type="caution">
    <text evidence="8">The sequence shown here is derived from an EMBL/GenBank/DDBJ whole genome shotgun (WGS) entry which is preliminary data.</text>
</comment>
<dbReference type="InterPro" id="IPR001846">
    <property type="entry name" value="VWF_type-D"/>
</dbReference>
<dbReference type="InterPro" id="IPR050780">
    <property type="entry name" value="Mucin_vWF_Thrombospondin_sf"/>
</dbReference>
<gene>
    <name evidence="8" type="ORF">ILYODFUR_011807</name>
</gene>
<keyword evidence="9" id="KW-1185">Reference proteome</keyword>
<dbReference type="InterPro" id="IPR036084">
    <property type="entry name" value="Ser_inhib-like_sf"/>
</dbReference>
<keyword evidence="2 4" id="KW-1015">Disulfide bond</keyword>
<feature type="disulfide bond" evidence="4">
    <location>
        <begin position="716"/>
        <end position="766"/>
    </location>
</feature>
<dbReference type="PROSITE" id="PS01225">
    <property type="entry name" value="CTCK_2"/>
    <property type="match status" value="1"/>
</dbReference>
<dbReference type="Pfam" id="PF01826">
    <property type="entry name" value="TIL"/>
    <property type="match status" value="1"/>
</dbReference>
<comment type="caution">
    <text evidence="4">Lacks conserved residue(s) required for the propagation of feature annotation.</text>
</comment>
<name>A0ABV0TY10_9TELE</name>
<evidence type="ECO:0008006" key="10">
    <source>
        <dbReference type="Google" id="ProtNLM"/>
    </source>
</evidence>
<feature type="domain" description="VWFC" evidence="6">
    <location>
        <begin position="246"/>
        <end position="316"/>
    </location>
</feature>
<dbReference type="PROSITE" id="PS51233">
    <property type="entry name" value="VWFD"/>
    <property type="match status" value="1"/>
</dbReference>
<keyword evidence="1" id="KW-0677">Repeat</keyword>
<dbReference type="SMART" id="SM00041">
    <property type="entry name" value="CT"/>
    <property type="match status" value="1"/>
</dbReference>
<dbReference type="SMART" id="SM00832">
    <property type="entry name" value="C8"/>
    <property type="match status" value="1"/>
</dbReference>
<dbReference type="InterPro" id="IPR006207">
    <property type="entry name" value="Cys_knot_C"/>
</dbReference>
<dbReference type="Gene3D" id="2.10.25.10">
    <property type="entry name" value="Laminin"/>
    <property type="match status" value="1"/>
</dbReference>
<dbReference type="CDD" id="cd19941">
    <property type="entry name" value="TIL"/>
    <property type="match status" value="1"/>
</dbReference>
<evidence type="ECO:0000259" key="5">
    <source>
        <dbReference type="PROSITE" id="PS01225"/>
    </source>
</evidence>
<evidence type="ECO:0000256" key="1">
    <source>
        <dbReference type="ARBA" id="ARBA00022737"/>
    </source>
</evidence>
<evidence type="ECO:0000256" key="3">
    <source>
        <dbReference type="ARBA" id="ARBA00023180"/>
    </source>
</evidence>
<evidence type="ECO:0000313" key="8">
    <source>
        <dbReference type="EMBL" id="MEQ2236347.1"/>
    </source>
</evidence>
<protein>
    <recommendedName>
        <fullName evidence="10">von Willebrand factor</fullName>
    </recommendedName>
</protein>
<feature type="domain" description="VWFC" evidence="6">
    <location>
        <begin position="572"/>
        <end position="637"/>
    </location>
</feature>
<organism evidence="8 9">
    <name type="scientific">Ilyodon furcidens</name>
    <name type="common">goldbreast splitfin</name>
    <dbReference type="NCBI Taxonomy" id="33524"/>
    <lineage>
        <taxon>Eukaryota</taxon>
        <taxon>Metazoa</taxon>
        <taxon>Chordata</taxon>
        <taxon>Craniata</taxon>
        <taxon>Vertebrata</taxon>
        <taxon>Euteleostomi</taxon>
        <taxon>Actinopterygii</taxon>
        <taxon>Neopterygii</taxon>
        <taxon>Teleostei</taxon>
        <taxon>Neoteleostei</taxon>
        <taxon>Acanthomorphata</taxon>
        <taxon>Ovalentaria</taxon>
        <taxon>Atherinomorphae</taxon>
        <taxon>Cyprinodontiformes</taxon>
        <taxon>Goodeidae</taxon>
        <taxon>Ilyodon</taxon>
    </lineage>
</organism>
<evidence type="ECO:0000259" key="6">
    <source>
        <dbReference type="PROSITE" id="PS50184"/>
    </source>
</evidence>
<dbReference type="SMART" id="SM00214">
    <property type="entry name" value="VWC"/>
    <property type="match status" value="3"/>
</dbReference>
<reference evidence="8 9" key="1">
    <citation type="submission" date="2021-06" db="EMBL/GenBank/DDBJ databases">
        <authorList>
            <person name="Palmer J.M."/>
        </authorList>
    </citation>
    <scope>NUCLEOTIDE SEQUENCE [LARGE SCALE GENOMIC DNA]</scope>
    <source>
        <strain evidence="9">if_2019</strain>
        <tissue evidence="8">Muscle</tissue>
    </source>
</reference>
<sequence length="871" mass="96078">AVIDREELALPWRHAGLEVVRYGGVMLQLKSDQGYVLTFAPQSNEFTITLLSSETSGHTAGLCGACGEEKVNVLSLRNGNTTTDQPAFISDWTVAPDGGVCLPKRKAVCMSGVAMGCQALRTEVFEKCHAYIAVQVFLVKCEEQACDESDVCELISAYARLCRQRGVCVDWRSPHLCPLHCPNSMEYDACRTGCVEDCGSIQALPGDWSVTGRNGSSCMETPTEGCFCTGGMVLYHGRCVSPESCGQCVDQQGHTHEYMQSWVPDDNPCLICMCLDQQRINCTVRPCNDIKAPVCGPCEILQEKKESKCCPEYECVCNLVGCDLPDVPRCEDGETVVLKNPGECQPVHECVCKKEECSQQAPPKCPAHRHMSVKKTKCCDFFECTCNCQNSTHTCPIGFFTSFFTNDCGCTETLCQPDQVCVVGGVVHPVGSEWEDGCEKCRCTELQDRGTSLHVAQCNPPVCERNCPLGSTYTQRKGNCCGECTPISCLETEEEMRGDVLTGGKLRQVGEKWLSAHDKCVEHECKKVKDEVFISTTNVSCASMETPNCPLGSELRCDTQDCCPRCHCVSMDVCVLNHTVIGAGERVMVDVCTHCECTVENGAVNKYKLLCKRTNCPSCPRGYTLQKEGDSCCGRCVATACFIQTPDGKLTSVQVNSTLENGCYLYTCGVNSRGDLVLETKVTTCPPFNRKACLDQEGKISRIGKTCCETCTEPECRRTAGTLNYIKMDDCQSEQQIELHYCEGNCRSKSMYSLQSAAVEQDCVCCAAVKTEPLSVPVLCANGTRSHHTVQSPPCSRAISQWFRERARIVHHLSASVVSRLIIYPPNKQLFTSGYCFPWFVKWTDRLSSSLAWVWITEHFQFVTSSHRLSF</sequence>
<keyword evidence="3" id="KW-0325">Glycoprotein</keyword>
<feature type="disulfide bond" evidence="4">
    <location>
        <begin position="731"/>
        <end position="780"/>
    </location>
</feature>